<dbReference type="Proteomes" id="UP000694257">
    <property type="component" value="Chromosome"/>
</dbReference>
<protein>
    <recommendedName>
        <fullName evidence="3">DUF4280 domain-containing protein</fullName>
    </recommendedName>
</protein>
<dbReference type="EMBL" id="CP078145">
    <property type="protein sequence ID" value="QXN88278.1"/>
    <property type="molecule type" value="Genomic_DNA"/>
</dbReference>
<evidence type="ECO:0008006" key="3">
    <source>
        <dbReference type="Google" id="ProtNLM"/>
    </source>
</evidence>
<accession>A0ABX8RF94</accession>
<organism evidence="1 2">
    <name type="scientific">Nocardia iowensis</name>
    <dbReference type="NCBI Taxonomy" id="204891"/>
    <lineage>
        <taxon>Bacteria</taxon>
        <taxon>Bacillati</taxon>
        <taxon>Actinomycetota</taxon>
        <taxon>Actinomycetes</taxon>
        <taxon>Mycobacteriales</taxon>
        <taxon>Nocardiaceae</taxon>
        <taxon>Nocardia</taxon>
    </lineage>
</organism>
<gene>
    <name evidence="1" type="ORF">KV110_21990</name>
</gene>
<evidence type="ECO:0000313" key="2">
    <source>
        <dbReference type="Proteomes" id="UP000694257"/>
    </source>
</evidence>
<sequence>MAKVLVTNSQLTCAHAPLTVRSSAALTVNGNPVLLVTDFRAATFACTTVTPAGGPCKKLLPFTAGVSTVLKVGGQPVVLATAAALTDASAANAGKFTVVDAAQTILDAK</sequence>
<dbReference type="RefSeq" id="WP_218469161.1">
    <property type="nucleotide sequence ID" value="NZ_BAABJN010000008.1"/>
</dbReference>
<reference evidence="1 2" key="1">
    <citation type="submission" date="2021-07" db="EMBL/GenBank/DDBJ databases">
        <title>Whole Genome Sequence of Nocardia Iowensis.</title>
        <authorList>
            <person name="Lamm A."/>
            <person name="Collins-Fairclough A.M."/>
            <person name="Bunk B."/>
            <person name="Sproer C."/>
        </authorList>
    </citation>
    <scope>NUCLEOTIDE SEQUENCE [LARGE SCALE GENOMIC DNA]</scope>
    <source>
        <strain evidence="1 2">NRRL 5646</strain>
    </source>
</reference>
<keyword evidence="2" id="KW-1185">Reference proteome</keyword>
<evidence type="ECO:0000313" key="1">
    <source>
        <dbReference type="EMBL" id="QXN88278.1"/>
    </source>
</evidence>
<name>A0ABX8RF94_NOCIO</name>
<proteinExistence type="predicted"/>